<dbReference type="Proteomes" id="UP001501321">
    <property type="component" value="Unassembled WGS sequence"/>
</dbReference>
<feature type="region of interest" description="Disordered" evidence="1">
    <location>
        <begin position="1"/>
        <end position="22"/>
    </location>
</feature>
<sequence length="61" mass="6613">MQQADVAVATQPSQSSASGLEAVLTQDSRHHCDYHPQRLCPNASQSGRLCDHCPELALHTD</sequence>
<dbReference type="EMBL" id="BAABFC010000004">
    <property type="protein sequence ID" value="GAA4495006.1"/>
    <property type="molecule type" value="Genomic_DNA"/>
</dbReference>
<evidence type="ECO:0000313" key="2">
    <source>
        <dbReference type="EMBL" id="GAA4495006.1"/>
    </source>
</evidence>
<proteinExistence type="predicted"/>
<evidence type="ECO:0000313" key="3">
    <source>
        <dbReference type="Proteomes" id="UP001501321"/>
    </source>
</evidence>
<name>A0ABP8Q202_9GAMM</name>
<dbReference type="RefSeq" id="WP_345010203.1">
    <property type="nucleotide sequence ID" value="NZ_BAABFC010000004.1"/>
</dbReference>
<accession>A0ABP8Q202</accession>
<gene>
    <name evidence="2" type="ORF">GCM10023095_07510</name>
</gene>
<protein>
    <submittedName>
        <fullName evidence="2">Uncharacterized protein</fullName>
    </submittedName>
</protein>
<comment type="caution">
    <text evidence="2">The sequence shown here is derived from an EMBL/GenBank/DDBJ whole genome shotgun (WGS) entry which is preliminary data.</text>
</comment>
<organism evidence="2 3">
    <name type="scientific">Pseudaeromonas paramecii</name>
    <dbReference type="NCBI Taxonomy" id="2138166"/>
    <lineage>
        <taxon>Bacteria</taxon>
        <taxon>Pseudomonadati</taxon>
        <taxon>Pseudomonadota</taxon>
        <taxon>Gammaproteobacteria</taxon>
        <taxon>Aeromonadales</taxon>
        <taxon>Aeromonadaceae</taxon>
        <taxon>Pseudaeromonas</taxon>
    </lineage>
</organism>
<keyword evidence="3" id="KW-1185">Reference proteome</keyword>
<reference evidence="3" key="1">
    <citation type="journal article" date="2019" name="Int. J. Syst. Evol. Microbiol.">
        <title>The Global Catalogue of Microorganisms (GCM) 10K type strain sequencing project: providing services to taxonomists for standard genome sequencing and annotation.</title>
        <authorList>
            <consortium name="The Broad Institute Genomics Platform"/>
            <consortium name="The Broad Institute Genome Sequencing Center for Infectious Disease"/>
            <person name="Wu L."/>
            <person name="Ma J."/>
        </authorList>
    </citation>
    <scope>NUCLEOTIDE SEQUENCE [LARGE SCALE GENOMIC DNA]</scope>
    <source>
        <strain evidence="3">JCM 32226</strain>
    </source>
</reference>
<evidence type="ECO:0000256" key="1">
    <source>
        <dbReference type="SAM" id="MobiDB-lite"/>
    </source>
</evidence>